<organism evidence="1 2">
    <name type="scientific">Roseateles toxinivorans</name>
    <dbReference type="NCBI Taxonomy" id="270368"/>
    <lineage>
        <taxon>Bacteria</taxon>
        <taxon>Pseudomonadati</taxon>
        <taxon>Pseudomonadota</taxon>
        <taxon>Betaproteobacteria</taxon>
        <taxon>Burkholderiales</taxon>
        <taxon>Sphaerotilaceae</taxon>
        <taxon>Roseateles</taxon>
    </lineage>
</organism>
<dbReference type="Pfam" id="PF07369">
    <property type="entry name" value="DUF1488"/>
    <property type="match status" value="1"/>
</dbReference>
<evidence type="ECO:0000313" key="1">
    <source>
        <dbReference type="EMBL" id="TDP71099.1"/>
    </source>
</evidence>
<comment type="caution">
    <text evidence="1">The sequence shown here is derived from an EMBL/GenBank/DDBJ whole genome shotgun (WGS) entry which is preliminary data.</text>
</comment>
<dbReference type="AlphaFoldDB" id="A0A4R6QKW2"/>
<dbReference type="EMBL" id="SNXS01000003">
    <property type="protein sequence ID" value="TDP71099.1"/>
    <property type="molecule type" value="Genomic_DNA"/>
</dbReference>
<dbReference type="SUPFAM" id="SSF160272">
    <property type="entry name" value="Shew3726-like"/>
    <property type="match status" value="1"/>
</dbReference>
<accession>A0A4R6QKW2</accession>
<gene>
    <name evidence="1" type="ORF">DES47_10377</name>
</gene>
<dbReference type="InterPro" id="IPR036692">
    <property type="entry name" value="Shew3726-like_sf"/>
</dbReference>
<sequence>MSHPPHYHADSGAIRFWVMVDEQLVGASISSATLHYRYRPTEQGDDPLETYHKHEQDLAAAVRRRVAGGSIEPVMLREYDLRSPA</sequence>
<protein>
    <submittedName>
        <fullName evidence="1">Uncharacterized protein DUF1488</fullName>
    </submittedName>
</protein>
<name>A0A4R6QKW2_9BURK</name>
<dbReference type="InterPro" id="IPR009962">
    <property type="entry name" value="DUF1488"/>
</dbReference>
<keyword evidence="2" id="KW-1185">Reference proteome</keyword>
<dbReference type="Proteomes" id="UP000295361">
    <property type="component" value="Unassembled WGS sequence"/>
</dbReference>
<reference evidence="1 2" key="1">
    <citation type="submission" date="2019-03" db="EMBL/GenBank/DDBJ databases">
        <title>Genomic Encyclopedia of Type Strains, Phase IV (KMG-IV): sequencing the most valuable type-strain genomes for metagenomic binning, comparative biology and taxonomic classification.</title>
        <authorList>
            <person name="Goeker M."/>
        </authorList>
    </citation>
    <scope>NUCLEOTIDE SEQUENCE [LARGE SCALE GENOMIC DNA]</scope>
    <source>
        <strain evidence="1 2">DSM 16998</strain>
    </source>
</reference>
<dbReference type="InParanoid" id="A0A4R6QKW2"/>
<evidence type="ECO:0000313" key="2">
    <source>
        <dbReference type="Proteomes" id="UP000295361"/>
    </source>
</evidence>
<dbReference type="OrthoDB" id="9153594at2"/>
<dbReference type="RefSeq" id="WP_133700900.1">
    <property type="nucleotide sequence ID" value="NZ_SNXS01000003.1"/>
</dbReference>
<proteinExistence type="predicted"/>